<keyword evidence="10" id="KW-0963">Cytoplasm</keyword>
<feature type="active site" evidence="10 11">
    <location>
        <position position="191"/>
    </location>
</feature>
<dbReference type="GO" id="GO:0000105">
    <property type="term" value="P:L-histidine biosynthetic process"/>
    <property type="evidence" value="ECO:0007669"/>
    <property type="project" value="UniProtKB-UniRule"/>
</dbReference>
<organism evidence="13 14">
    <name type="scientific">Candidatus Lloydbacteria bacterium RIFCSPHIGHO2_02_FULL_51_22</name>
    <dbReference type="NCBI Taxonomy" id="1798663"/>
    <lineage>
        <taxon>Bacteria</taxon>
        <taxon>Candidatus Lloydiibacteriota</taxon>
    </lineage>
</organism>
<proteinExistence type="inferred from homology"/>
<evidence type="ECO:0000256" key="3">
    <source>
        <dbReference type="ARBA" id="ARBA00022605"/>
    </source>
</evidence>
<keyword evidence="5 10" id="KW-0315">Glutamine amidotransferase</keyword>
<dbReference type="PANTHER" id="PTHR42701:SF1">
    <property type="entry name" value="IMIDAZOLE GLYCEROL PHOSPHATE SYNTHASE SUBUNIT HISH"/>
    <property type="match status" value="1"/>
</dbReference>
<feature type="active site" description="Nucleophile" evidence="10 11">
    <location>
        <position position="80"/>
    </location>
</feature>
<comment type="caution">
    <text evidence="13">The sequence shown here is derived from an EMBL/GenBank/DDBJ whole genome shotgun (WGS) entry which is preliminary data.</text>
</comment>
<evidence type="ECO:0000256" key="5">
    <source>
        <dbReference type="ARBA" id="ARBA00022962"/>
    </source>
</evidence>
<dbReference type="Gene3D" id="3.40.50.880">
    <property type="match status" value="1"/>
</dbReference>
<evidence type="ECO:0000313" key="14">
    <source>
        <dbReference type="Proteomes" id="UP000178099"/>
    </source>
</evidence>
<comment type="function">
    <text evidence="10">IGPS catalyzes the conversion of PRFAR and glutamine to IGP, AICAR and glutamate. The HisH subunit catalyzes the hydrolysis of glutamine to glutamate and ammonia as part of the synthesis of IGP and AICAR. The resulting ammonia molecule is channeled to the active site of HisF.</text>
</comment>
<dbReference type="InterPro" id="IPR017926">
    <property type="entry name" value="GATASE"/>
</dbReference>
<comment type="pathway">
    <text evidence="1 10">Amino-acid biosynthesis; L-histidine biosynthesis; L-histidine from 5-phospho-alpha-D-ribose 1-diphosphate: step 5/9.</text>
</comment>
<keyword evidence="3 10" id="KW-0028">Amino-acid biosynthesis</keyword>
<dbReference type="PROSITE" id="PS51273">
    <property type="entry name" value="GATASE_TYPE_1"/>
    <property type="match status" value="1"/>
</dbReference>
<comment type="subcellular location">
    <subcellularLocation>
        <location evidence="10">Cytoplasm</location>
    </subcellularLocation>
</comment>
<accession>A0A1G2DGN1</accession>
<evidence type="ECO:0000256" key="10">
    <source>
        <dbReference type="HAMAP-Rule" id="MF_00278"/>
    </source>
</evidence>
<dbReference type="PANTHER" id="PTHR42701">
    <property type="entry name" value="IMIDAZOLE GLYCEROL PHOSPHATE SYNTHASE SUBUNIT HISH"/>
    <property type="match status" value="1"/>
</dbReference>
<comment type="catalytic activity">
    <reaction evidence="9 10">
        <text>L-glutamine + H2O = L-glutamate + NH4(+)</text>
        <dbReference type="Rhea" id="RHEA:15889"/>
        <dbReference type="ChEBI" id="CHEBI:15377"/>
        <dbReference type="ChEBI" id="CHEBI:28938"/>
        <dbReference type="ChEBI" id="CHEBI:29985"/>
        <dbReference type="ChEBI" id="CHEBI:58359"/>
        <dbReference type="EC" id="3.5.1.2"/>
    </reaction>
</comment>
<evidence type="ECO:0000256" key="4">
    <source>
        <dbReference type="ARBA" id="ARBA00022801"/>
    </source>
</evidence>
<dbReference type="EC" id="4.3.2.10" evidence="10"/>
<sequence>MKVFIVDYGYGNLFSLTNALRYVGADVVVADSPKKIKNAEILFLPGVGAFGEAIKELRRRGFEEPLMRHAKERKPLFGICLGMQFLFDESEEFGKHKGLGLIPGVVKRMVLKNKEAKVPHVGWNGLLLPKGRKSWQGTIVESVTGKQYAYFVHSYVGLPKKKNDVLAEVLYGGSHVVAAVQRGALYGVQFHPEKSGEFGLALLANFLKKYSHAKS</sequence>
<keyword evidence="4 10" id="KW-0378">Hydrolase</keyword>
<evidence type="ECO:0000256" key="1">
    <source>
        <dbReference type="ARBA" id="ARBA00005091"/>
    </source>
</evidence>
<dbReference type="EC" id="3.5.1.2" evidence="10"/>
<evidence type="ECO:0000313" key="13">
    <source>
        <dbReference type="EMBL" id="OGZ12736.1"/>
    </source>
</evidence>
<comment type="subunit">
    <text evidence="2 10">Heterodimer of HisH and HisF.</text>
</comment>
<evidence type="ECO:0000256" key="11">
    <source>
        <dbReference type="PIRSR" id="PIRSR000495-1"/>
    </source>
</evidence>
<dbReference type="GO" id="GO:0004359">
    <property type="term" value="F:glutaminase activity"/>
    <property type="evidence" value="ECO:0007669"/>
    <property type="project" value="UniProtKB-EC"/>
</dbReference>
<dbReference type="InterPro" id="IPR010139">
    <property type="entry name" value="Imidazole-glycPsynth_HisH"/>
</dbReference>
<evidence type="ECO:0000259" key="12">
    <source>
        <dbReference type="Pfam" id="PF00117"/>
    </source>
</evidence>
<feature type="domain" description="Glutamine amidotransferase" evidence="12">
    <location>
        <begin position="5"/>
        <end position="208"/>
    </location>
</feature>
<dbReference type="CDD" id="cd01748">
    <property type="entry name" value="GATase1_IGP_Synthase"/>
    <property type="match status" value="1"/>
</dbReference>
<protein>
    <recommendedName>
        <fullName evidence="10">Imidazole glycerol phosphate synthase subunit HisH</fullName>
        <ecNumber evidence="10">4.3.2.10</ecNumber>
    </recommendedName>
    <alternativeName>
        <fullName evidence="10">IGP synthase glutaminase subunit</fullName>
        <ecNumber evidence="10">3.5.1.2</ecNumber>
    </alternativeName>
    <alternativeName>
        <fullName evidence="10">IGP synthase subunit HisH</fullName>
    </alternativeName>
    <alternativeName>
        <fullName evidence="10">ImGP synthase subunit HisH</fullName>
        <shortName evidence="10">IGPS subunit HisH</shortName>
    </alternativeName>
</protein>
<evidence type="ECO:0000256" key="7">
    <source>
        <dbReference type="ARBA" id="ARBA00023239"/>
    </source>
</evidence>
<dbReference type="UniPathway" id="UPA00031">
    <property type="reaction ID" value="UER00010"/>
</dbReference>
<dbReference type="PIRSF" id="PIRSF000495">
    <property type="entry name" value="Amidotransf_hisH"/>
    <property type="match status" value="1"/>
</dbReference>
<reference evidence="13 14" key="1">
    <citation type="journal article" date="2016" name="Nat. Commun.">
        <title>Thousands of microbial genomes shed light on interconnected biogeochemical processes in an aquifer system.</title>
        <authorList>
            <person name="Anantharaman K."/>
            <person name="Brown C.T."/>
            <person name="Hug L.A."/>
            <person name="Sharon I."/>
            <person name="Castelle C.J."/>
            <person name="Probst A.J."/>
            <person name="Thomas B.C."/>
            <person name="Singh A."/>
            <person name="Wilkins M.J."/>
            <person name="Karaoz U."/>
            <person name="Brodie E.L."/>
            <person name="Williams K.H."/>
            <person name="Hubbard S.S."/>
            <person name="Banfield J.F."/>
        </authorList>
    </citation>
    <scope>NUCLEOTIDE SEQUENCE [LARGE SCALE GENOMIC DNA]</scope>
</reference>
<feature type="active site" evidence="10 11">
    <location>
        <position position="193"/>
    </location>
</feature>
<evidence type="ECO:0000256" key="2">
    <source>
        <dbReference type="ARBA" id="ARBA00011152"/>
    </source>
</evidence>
<name>A0A1G2DGN1_9BACT</name>
<dbReference type="InterPro" id="IPR029062">
    <property type="entry name" value="Class_I_gatase-like"/>
</dbReference>
<dbReference type="Pfam" id="PF00117">
    <property type="entry name" value="GATase"/>
    <property type="match status" value="1"/>
</dbReference>
<dbReference type="GO" id="GO:0005737">
    <property type="term" value="C:cytoplasm"/>
    <property type="evidence" value="ECO:0007669"/>
    <property type="project" value="UniProtKB-SubCell"/>
</dbReference>
<comment type="catalytic activity">
    <reaction evidence="8 10">
        <text>5-[(5-phospho-1-deoxy-D-ribulos-1-ylimino)methylamino]-1-(5-phospho-beta-D-ribosyl)imidazole-4-carboxamide + L-glutamine = D-erythro-1-(imidazol-4-yl)glycerol 3-phosphate + 5-amino-1-(5-phospho-beta-D-ribosyl)imidazole-4-carboxamide + L-glutamate + H(+)</text>
        <dbReference type="Rhea" id="RHEA:24793"/>
        <dbReference type="ChEBI" id="CHEBI:15378"/>
        <dbReference type="ChEBI" id="CHEBI:29985"/>
        <dbReference type="ChEBI" id="CHEBI:58278"/>
        <dbReference type="ChEBI" id="CHEBI:58359"/>
        <dbReference type="ChEBI" id="CHEBI:58475"/>
        <dbReference type="ChEBI" id="CHEBI:58525"/>
        <dbReference type="EC" id="4.3.2.10"/>
    </reaction>
</comment>
<evidence type="ECO:0000256" key="8">
    <source>
        <dbReference type="ARBA" id="ARBA00047838"/>
    </source>
</evidence>
<dbReference type="HAMAP" id="MF_00278">
    <property type="entry name" value="HisH"/>
    <property type="match status" value="1"/>
</dbReference>
<dbReference type="EMBL" id="MHLN01000002">
    <property type="protein sequence ID" value="OGZ12736.1"/>
    <property type="molecule type" value="Genomic_DNA"/>
</dbReference>
<dbReference type="GO" id="GO:0016829">
    <property type="term" value="F:lyase activity"/>
    <property type="evidence" value="ECO:0007669"/>
    <property type="project" value="UniProtKB-KW"/>
</dbReference>
<dbReference type="GO" id="GO:0000107">
    <property type="term" value="F:imidazoleglycerol-phosphate synthase activity"/>
    <property type="evidence" value="ECO:0007669"/>
    <property type="project" value="UniProtKB-UniRule"/>
</dbReference>
<dbReference type="Proteomes" id="UP000178099">
    <property type="component" value="Unassembled WGS sequence"/>
</dbReference>
<keyword evidence="13" id="KW-0808">Transferase</keyword>
<keyword evidence="6 10" id="KW-0368">Histidine biosynthesis</keyword>
<keyword evidence="7 10" id="KW-0456">Lyase</keyword>
<dbReference type="NCBIfam" id="TIGR01855">
    <property type="entry name" value="IMP_synth_hisH"/>
    <property type="match status" value="1"/>
</dbReference>
<evidence type="ECO:0000256" key="9">
    <source>
        <dbReference type="ARBA" id="ARBA00049534"/>
    </source>
</evidence>
<dbReference type="SUPFAM" id="SSF52317">
    <property type="entry name" value="Class I glutamine amidotransferase-like"/>
    <property type="match status" value="1"/>
</dbReference>
<dbReference type="AlphaFoldDB" id="A0A1G2DGN1"/>
<gene>
    <name evidence="10" type="primary">hisH</name>
    <name evidence="13" type="ORF">A3D67_02910</name>
</gene>
<evidence type="ECO:0000256" key="6">
    <source>
        <dbReference type="ARBA" id="ARBA00023102"/>
    </source>
</evidence>